<dbReference type="AlphaFoldDB" id="A0A7W0C689"/>
<sequence>MTSLDFMDQVEMFTGLTDQQLEAIQNTAEVVEYRKSDPIFKHGETAENLWIVLDGEIQLICESEQSRQKDVCEPLTFISSAQTYGWHCFVPPFEYRLSGYCASRHCRLIRLKKQDLEQMFEKYPEIGYSVMNYTLRAIGTQFQELQDELARRQGQEILSNW</sequence>
<dbReference type="InterPro" id="IPR018490">
    <property type="entry name" value="cNMP-bd_dom_sf"/>
</dbReference>
<dbReference type="RefSeq" id="WP_181549570.1">
    <property type="nucleotide sequence ID" value="NZ_JACDUS010000001.1"/>
</dbReference>
<evidence type="ECO:0000259" key="1">
    <source>
        <dbReference type="PROSITE" id="PS50042"/>
    </source>
</evidence>
<dbReference type="InterPro" id="IPR000595">
    <property type="entry name" value="cNMP-bd_dom"/>
</dbReference>
<dbReference type="InterPro" id="IPR014710">
    <property type="entry name" value="RmlC-like_jellyroll"/>
</dbReference>
<dbReference type="SUPFAM" id="SSF51206">
    <property type="entry name" value="cAMP-binding domain-like"/>
    <property type="match status" value="1"/>
</dbReference>
<evidence type="ECO:0000313" key="3">
    <source>
        <dbReference type="Proteomes" id="UP000525298"/>
    </source>
</evidence>
<dbReference type="Proteomes" id="UP000525298">
    <property type="component" value="Unassembled WGS sequence"/>
</dbReference>
<organism evidence="2 3">
    <name type="scientific">Desulfosalsimonas propionicica</name>
    <dbReference type="NCBI Taxonomy" id="332175"/>
    <lineage>
        <taxon>Bacteria</taxon>
        <taxon>Pseudomonadati</taxon>
        <taxon>Thermodesulfobacteriota</taxon>
        <taxon>Desulfobacteria</taxon>
        <taxon>Desulfobacterales</taxon>
        <taxon>Desulfosalsimonadaceae</taxon>
        <taxon>Desulfosalsimonas</taxon>
    </lineage>
</organism>
<dbReference type="Gene3D" id="2.60.120.10">
    <property type="entry name" value="Jelly Rolls"/>
    <property type="match status" value="1"/>
</dbReference>
<protein>
    <submittedName>
        <fullName evidence="2">CRP-like cAMP-binding protein</fullName>
    </submittedName>
</protein>
<gene>
    <name evidence="2" type="ORF">HNR65_000189</name>
</gene>
<feature type="domain" description="Cyclic nucleotide-binding" evidence="1">
    <location>
        <begin position="12"/>
        <end position="137"/>
    </location>
</feature>
<keyword evidence="3" id="KW-1185">Reference proteome</keyword>
<proteinExistence type="predicted"/>
<dbReference type="Pfam" id="PF00027">
    <property type="entry name" value="cNMP_binding"/>
    <property type="match status" value="1"/>
</dbReference>
<accession>A0A7W0C689</accession>
<dbReference type="EMBL" id="JACDUS010000001">
    <property type="protein sequence ID" value="MBA2879882.1"/>
    <property type="molecule type" value="Genomic_DNA"/>
</dbReference>
<comment type="caution">
    <text evidence="2">The sequence shown here is derived from an EMBL/GenBank/DDBJ whole genome shotgun (WGS) entry which is preliminary data.</text>
</comment>
<evidence type="ECO:0000313" key="2">
    <source>
        <dbReference type="EMBL" id="MBA2879882.1"/>
    </source>
</evidence>
<dbReference type="PROSITE" id="PS50042">
    <property type="entry name" value="CNMP_BINDING_3"/>
    <property type="match status" value="1"/>
</dbReference>
<name>A0A7W0C689_9BACT</name>
<dbReference type="SMART" id="SM00100">
    <property type="entry name" value="cNMP"/>
    <property type="match status" value="1"/>
</dbReference>
<reference evidence="2 3" key="1">
    <citation type="submission" date="2020-07" db="EMBL/GenBank/DDBJ databases">
        <title>Genomic Encyclopedia of Type Strains, Phase IV (KMG-IV): sequencing the most valuable type-strain genomes for metagenomic binning, comparative biology and taxonomic classification.</title>
        <authorList>
            <person name="Goeker M."/>
        </authorList>
    </citation>
    <scope>NUCLEOTIDE SEQUENCE [LARGE SCALE GENOMIC DNA]</scope>
    <source>
        <strain evidence="2 3">DSM 17721</strain>
    </source>
</reference>
<dbReference type="CDD" id="cd00038">
    <property type="entry name" value="CAP_ED"/>
    <property type="match status" value="1"/>
</dbReference>